<organism evidence="1 2">
    <name type="scientific">Thermoactinomyces daqus</name>
    <dbReference type="NCBI Taxonomy" id="1329516"/>
    <lineage>
        <taxon>Bacteria</taxon>
        <taxon>Bacillati</taxon>
        <taxon>Bacillota</taxon>
        <taxon>Bacilli</taxon>
        <taxon>Bacillales</taxon>
        <taxon>Thermoactinomycetaceae</taxon>
        <taxon>Thermoactinomyces</taxon>
    </lineage>
</organism>
<comment type="caution">
    <text evidence="1">The sequence shown here is derived from an EMBL/GenBank/DDBJ whole genome shotgun (WGS) entry which is preliminary data.</text>
</comment>
<dbReference type="RefSeq" id="WP_033102096.1">
    <property type="nucleotide sequence ID" value="NZ_JACEIP010000020.1"/>
</dbReference>
<dbReference type="AlphaFoldDB" id="A0A7W2AJA3"/>
<accession>A0A7W2AJA3</accession>
<dbReference type="OrthoDB" id="2990954at2"/>
<protein>
    <submittedName>
        <fullName evidence="1">Uncharacterized protein</fullName>
    </submittedName>
</protein>
<keyword evidence="2" id="KW-1185">Reference proteome</keyword>
<sequence>MSKPDEKTYWTRYLPVAMGMIHPEWLFMGHLFENEEPENEAENDTDASVSPVPSLPLRSSIKEIQINFRSRK</sequence>
<evidence type="ECO:0000313" key="2">
    <source>
        <dbReference type="Proteomes" id="UP000530514"/>
    </source>
</evidence>
<reference evidence="1 2" key="1">
    <citation type="submission" date="2020-07" db="EMBL/GenBank/DDBJ databases">
        <authorList>
            <person name="Feng H."/>
        </authorList>
    </citation>
    <scope>NUCLEOTIDE SEQUENCE [LARGE SCALE GENOMIC DNA]</scope>
    <source>
        <strain evidence="2">s-11</strain>
    </source>
</reference>
<name>A0A7W2AJA3_9BACL</name>
<proteinExistence type="predicted"/>
<dbReference type="Proteomes" id="UP000530514">
    <property type="component" value="Unassembled WGS sequence"/>
</dbReference>
<evidence type="ECO:0000313" key="1">
    <source>
        <dbReference type="EMBL" id="MBA4543733.1"/>
    </source>
</evidence>
<dbReference type="EMBL" id="JACEIP010000020">
    <property type="protein sequence ID" value="MBA4543733.1"/>
    <property type="molecule type" value="Genomic_DNA"/>
</dbReference>
<gene>
    <name evidence="1" type="ORF">H1164_12615</name>
</gene>